<organism evidence="3 4">
    <name type="scientific">Undibacterium oligocarboniphilum</name>
    <dbReference type="NCBI Taxonomy" id="666702"/>
    <lineage>
        <taxon>Bacteria</taxon>
        <taxon>Pseudomonadati</taxon>
        <taxon>Pseudomonadota</taxon>
        <taxon>Betaproteobacteria</taxon>
        <taxon>Burkholderiales</taxon>
        <taxon>Oxalobacteraceae</taxon>
        <taxon>Undibacterium</taxon>
    </lineage>
</organism>
<dbReference type="PROSITE" id="PS51257">
    <property type="entry name" value="PROKAR_LIPOPROTEIN"/>
    <property type="match status" value="1"/>
</dbReference>
<keyword evidence="4" id="KW-1185">Reference proteome</keyword>
<protein>
    <submittedName>
        <fullName evidence="3">DUF4136 domain-containing protein</fullName>
    </submittedName>
</protein>
<keyword evidence="1" id="KW-0732">Signal</keyword>
<dbReference type="InterPro" id="IPR025411">
    <property type="entry name" value="DUF4136"/>
</dbReference>
<name>A0A850QKW2_9BURK</name>
<evidence type="ECO:0000259" key="2">
    <source>
        <dbReference type="Pfam" id="PF13590"/>
    </source>
</evidence>
<dbReference type="RefSeq" id="WP_176802316.1">
    <property type="nucleotide sequence ID" value="NZ_JABXYJ010000002.1"/>
</dbReference>
<dbReference type="AlphaFoldDB" id="A0A850QKW2"/>
<dbReference type="Proteomes" id="UP000588051">
    <property type="component" value="Unassembled WGS sequence"/>
</dbReference>
<reference evidence="3 4" key="1">
    <citation type="submission" date="2020-06" db="EMBL/GenBank/DDBJ databases">
        <authorList>
            <person name="Qiu C."/>
            <person name="Liu Z."/>
        </authorList>
    </citation>
    <scope>NUCLEOTIDE SEQUENCE [LARGE SCALE GENOMIC DNA]</scope>
    <source>
        <strain evidence="3 4">EM 1</strain>
    </source>
</reference>
<dbReference type="Pfam" id="PF13590">
    <property type="entry name" value="DUF4136"/>
    <property type="match status" value="1"/>
</dbReference>
<feature type="signal peptide" evidence="1">
    <location>
        <begin position="1"/>
        <end position="22"/>
    </location>
</feature>
<gene>
    <name evidence="3" type="ORF">HV832_04285</name>
</gene>
<feature type="chain" id="PRO_5032829600" evidence="1">
    <location>
        <begin position="23"/>
        <end position="210"/>
    </location>
</feature>
<comment type="caution">
    <text evidence="3">The sequence shown here is derived from an EMBL/GenBank/DDBJ whole genome shotgun (WGS) entry which is preliminary data.</text>
</comment>
<accession>A0A850QKW2</accession>
<evidence type="ECO:0000256" key="1">
    <source>
        <dbReference type="SAM" id="SignalP"/>
    </source>
</evidence>
<feature type="domain" description="DUF4136" evidence="2">
    <location>
        <begin position="28"/>
        <end position="195"/>
    </location>
</feature>
<dbReference type="EMBL" id="JABXYJ010000002">
    <property type="protein sequence ID" value="NVO77044.1"/>
    <property type="molecule type" value="Genomic_DNA"/>
</dbReference>
<evidence type="ECO:0000313" key="4">
    <source>
        <dbReference type="Proteomes" id="UP000588051"/>
    </source>
</evidence>
<evidence type="ECO:0000313" key="3">
    <source>
        <dbReference type="EMBL" id="NVO77044.1"/>
    </source>
</evidence>
<sequence>MKRFLSATVISLGILLSGCATTFTGQVTTFHEWPQQLSSSSYIVERLPAQENNPEYKVYEDELRQQLGLHGFQEVTSGMTPALKVNLQYATSPSEIQYSMPWGPAMMDPYWRLHFSRAYHFYPYSPYYFGSPFYMLRTSDITVRRYYLHQLEISISDFSNGKKLADIKASTEQLNPNITESMPYLIESALKNFPGQSGSTTKVEIPLNKN</sequence>
<proteinExistence type="predicted"/>